<evidence type="ECO:0000256" key="6">
    <source>
        <dbReference type="ARBA" id="ARBA00022840"/>
    </source>
</evidence>
<keyword evidence="13" id="KW-1185">Reference proteome</keyword>
<dbReference type="InterPro" id="IPR003820">
    <property type="entry name" value="KdpC"/>
</dbReference>
<dbReference type="EMBL" id="CP015378">
    <property type="protein sequence ID" value="ANC79307.1"/>
    <property type="molecule type" value="Genomic_DNA"/>
</dbReference>
<keyword evidence="6 11" id="KW-0067">ATP-binding</keyword>
<evidence type="ECO:0000256" key="9">
    <source>
        <dbReference type="ARBA" id="ARBA00023065"/>
    </source>
</evidence>
<evidence type="ECO:0000256" key="1">
    <source>
        <dbReference type="ARBA" id="ARBA00022448"/>
    </source>
</evidence>
<dbReference type="KEGG" id="fpn:ABE65_006195"/>
<sequence>MLRLSLALMVICGLLYPVVVTGIAQVVMPKEADGSLIYNEDKEVIGSELIGQTFTKTEYFSGRVSSIEYDAAGSGSPNYAPSNGDMMKRMKESIAVWEKANPAVPVNELPIDLITNSGSGLDPHITPEAADVQVPRIAEETGINEEKLKKMIKENTQARELGLFGEPRVNVLTLNIALEKLLK</sequence>
<name>A0A160ISF5_9BACL</name>
<evidence type="ECO:0000256" key="4">
    <source>
        <dbReference type="ARBA" id="ARBA00022692"/>
    </source>
</evidence>
<dbReference type="NCBIfam" id="NF001454">
    <property type="entry name" value="PRK00315.1"/>
    <property type="match status" value="1"/>
</dbReference>
<keyword evidence="10 11" id="KW-0472">Membrane</keyword>
<dbReference type="Pfam" id="PF02669">
    <property type="entry name" value="KdpC"/>
    <property type="match status" value="1"/>
</dbReference>
<dbReference type="GO" id="GO:0005524">
    <property type="term" value="F:ATP binding"/>
    <property type="evidence" value="ECO:0007669"/>
    <property type="project" value="UniProtKB-UniRule"/>
</dbReference>
<dbReference type="Proteomes" id="UP000076623">
    <property type="component" value="Chromosome"/>
</dbReference>
<evidence type="ECO:0000256" key="8">
    <source>
        <dbReference type="ARBA" id="ARBA00022989"/>
    </source>
</evidence>
<evidence type="ECO:0000256" key="3">
    <source>
        <dbReference type="ARBA" id="ARBA00022538"/>
    </source>
</evidence>
<gene>
    <name evidence="11" type="primary">kdpC</name>
    <name evidence="12" type="ORF">ABE65_006195</name>
</gene>
<dbReference type="GO" id="GO:0005886">
    <property type="term" value="C:plasma membrane"/>
    <property type="evidence" value="ECO:0007669"/>
    <property type="project" value="UniProtKB-SubCell"/>
</dbReference>
<evidence type="ECO:0000256" key="10">
    <source>
        <dbReference type="ARBA" id="ARBA00023136"/>
    </source>
</evidence>
<dbReference type="HAMAP" id="MF_00276">
    <property type="entry name" value="KdpC"/>
    <property type="match status" value="1"/>
</dbReference>
<keyword evidence="3 11" id="KW-0633">Potassium transport</keyword>
<dbReference type="STRING" id="1221500.ABE65_006195"/>
<dbReference type="NCBIfam" id="TIGR00681">
    <property type="entry name" value="kdpC"/>
    <property type="match status" value="1"/>
</dbReference>
<reference evidence="12 13" key="1">
    <citation type="submission" date="2016-04" db="EMBL/GenBank/DDBJ databases">
        <title>Complete genome sequence of Fictibacillus phosphorivorans G25-29, a strain toxic to nematodes.</title>
        <authorList>
            <person name="Zheng Z."/>
        </authorList>
    </citation>
    <scope>NUCLEOTIDE SEQUENCE [LARGE SCALE GENOMIC DNA]</scope>
    <source>
        <strain evidence="12 13">G25-29</strain>
    </source>
</reference>
<comment type="similarity">
    <text evidence="11">Belongs to the KdpC family.</text>
</comment>
<dbReference type="PANTHER" id="PTHR30042">
    <property type="entry name" value="POTASSIUM-TRANSPORTING ATPASE C CHAIN"/>
    <property type="match status" value="1"/>
</dbReference>
<accession>A0A160ISF5</accession>
<evidence type="ECO:0000256" key="11">
    <source>
        <dbReference type="HAMAP-Rule" id="MF_00276"/>
    </source>
</evidence>
<dbReference type="PANTHER" id="PTHR30042:SF2">
    <property type="entry name" value="POTASSIUM-TRANSPORTING ATPASE KDPC SUBUNIT"/>
    <property type="match status" value="1"/>
</dbReference>
<keyword evidence="7 11" id="KW-0630">Potassium</keyword>
<evidence type="ECO:0000256" key="5">
    <source>
        <dbReference type="ARBA" id="ARBA00022741"/>
    </source>
</evidence>
<organism evidence="12 13">
    <name type="scientific">Fictibacillus phosphorivorans</name>
    <dbReference type="NCBI Taxonomy" id="1221500"/>
    <lineage>
        <taxon>Bacteria</taxon>
        <taxon>Bacillati</taxon>
        <taxon>Bacillota</taxon>
        <taxon>Bacilli</taxon>
        <taxon>Bacillales</taxon>
        <taxon>Fictibacillaceae</taxon>
        <taxon>Fictibacillus</taxon>
    </lineage>
</organism>
<dbReference type="AlphaFoldDB" id="A0A160ISF5"/>
<dbReference type="PIRSF" id="PIRSF001296">
    <property type="entry name" value="K_ATPase_KdpC"/>
    <property type="match status" value="1"/>
</dbReference>
<evidence type="ECO:0000256" key="7">
    <source>
        <dbReference type="ARBA" id="ARBA00022958"/>
    </source>
</evidence>
<dbReference type="RefSeq" id="WP_066399834.1">
    <property type="nucleotide sequence ID" value="NZ_CP015378.1"/>
</dbReference>
<keyword evidence="8 11" id="KW-1133">Transmembrane helix</keyword>
<keyword evidence="5 11" id="KW-0547">Nucleotide-binding</keyword>
<keyword evidence="1 11" id="KW-0813">Transport</keyword>
<comment type="function">
    <text evidence="11">Part of the high-affinity ATP-driven potassium transport (or Kdp) system, which catalyzes the hydrolysis of ATP coupled with the electrogenic transport of potassium into the cytoplasm. This subunit acts as a catalytic chaperone that increases the ATP-binding affinity of the ATP-hydrolyzing subunit KdpB by the formation of a transient KdpB/KdpC/ATP ternary complex.</text>
</comment>
<comment type="subcellular location">
    <subcellularLocation>
        <location evidence="11">Cell membrane</location>
        <topology evidence="11">Single-pass membrane protein</topology>
    </subcellularLocation>
</comment>
<evidence type="ECO:0000313" key="13">
    <source>
        <dbReference type="Proteomes" id="UP000076623"/>
    </source>
</evidence>
<evidence type="ECO:0000313" key="12">
    <source>
        <dbReference type="EMBL" id="ANC79307.1"/>
    </source>
</evidence>
<keyword evidence="9 11" id="KW-0406">Ion transport</keyword>
<comment type="subunit">
    <text evidence="11">The system is composed of three essential subunits: KdpA, KdpB and KdpC.</text>
</comment>
<evidence type="ECO:0000256" key="2">
    <source>
        <dbReference type="ARBA" id="ARBA00022475"/>
    </source>
</evidence>
<keyword evidence="4 11" id="KW-0812">Transmembrane</keyword>
<proteinExistence type="inferred from homology"/>
<protein>
    <recommendedName>
        <fullName evidence="11">Potassium-transporting ATPase KdpC subunit</fullName>
    </recommendedName>
    <alternativeName>
        <fullName evidence="11">ATP phosphohydrolase [potassium-transporting] C chain</fullName>
    </alternativeName>
    <alternativeName>
        <fullName evidence="11">Potassium-binding and translocating subunit C</fullName>
    </alternativeName>
    <alternativeName>
        <fullName evidence="11">Potassium-translocating ATPase C chain</fullName>
    </alternativeName>
</protein>
<keyword evidence="2 11" id="KW-1003">Cell membrane</keyword>
<dbReference type="GO" id="GO:0008556">
    <property type="term" value="F:P-type potassium transmembrane transporter activity"/>
    <property type="evidence" value="ECO:0007669"/>
    <property type="project" value="InterPro"/>
</dbReference>